<name>A0A2I0TRZ0_LIMLA</name>
<feature type="compositionally biased region" description="Low complexity" evidence="1">
    <location>
        <begin position="14"/>
        <end position="23"/>
    </location>
</feature>
<proteinExistence type="predicted"/>
<keyword evidence="3" id="KW-1185">Reference proteome</keyword>
<protein>
    <submittedName>
        <fullName evidence="2">Uncharacterized protein</fullName>
    </submittedName>
</protein>
<reference evidence="3" key="2">
    <citation type="submission" date="2017-12" db="EMBL/GenBank/DDBJ databases">
        <title>Genome sequence of the Bar-tailed Godwit (Limosa lapponica baueri).</title>
        <authorList>
            <person name="Lima N.C.B."/>
            <person name="Parody-Merino A.M."/>
            <person name="Battley P.F."/>
            <person name="Fidler A.E."/>
            <person name="Prosdocimi F."/>
        </authorList>
    </citation>
    <scope>NUCLEOTIDE SEQUENCE [LARGE SCALE GENOMIC DNA]</scope>
</reference>
<gene>
    <name evidence="2" type="ORF">llap_13193</name>
</gene>
<reference evidence="3" key="1">
    <citation type="submission" date="2017-11" db="EMBL/GenBank/DDBJ databases">
        <authorList>
            <person name="Lima N.C."/>
            <person name="Parody-Merino A.M."/>
            <person name="Battley P.F."/>
            <person name="Fidler A.E."/>
            <person name="Prosdocimi F."/>
        </authorList>
    </citation>
    <scope>NUCLEOTIDE SEQUENCE [LARGE SCALE GENOMIC DNA]</scope>
</reference>
<dbReference type="EMBL" id="KZ507595">
    <property type="protein sequence ID" value="PKU36503.1"/>
    <property type="molecule type" value="Genomic_DNA"/>
</dbReference>
<organism evidence="2 3">
    <name type="scientific">Limosa lapponica baueri</name>
    <dbReference type="NCBI Taxonomy" id="1758121"/>
    <lineage>
        <taxon>Eukaryota</taxon>
        <taxon>Metazoa</taxon>
        <taxon>Chordata</taxon>
        <taxon>Craniata</taxon>
        <taxon>Vertebrata</taxon>
        <taxon>Euteleostomi</taxon>
        <taxon>Archelosauria</taxon>
        <taxon>Archosauria</taxon>
        <taxon>Dinosauria</taxon>
        <taxon>Saurischia</taxon>
        <taxon>Theropoda</taxon>
        <taxon>Coelurosauria</taxon>
        <taxon>Aves</taxon>
        <taxon>Neognathae</taxon>
        <taxon>Neoaves</taxon>
        <taxon>Charadriiformes</taxon>
        <taxon>Scolopacidae</taxon>
        <taxon>Limosa</taxon>
    </lineage>
</organism>
<dbReference type="AlphaFoldDB" id="A0A2I0TRZ0"/>
<accession>A0A2I0TRZ0</accession>
<evidence type="ECO:0000313" key="3">
    <source>
        <dbReference type="Proteomes" id="UP000233556"/>
    </source>
</evidence>
<dbReference type="Proteomes" id="UP000233556">
    <property type="component" value="Unassembled WGS sequence"/>
</dbReference>
<sequence>MSTQGRDSPALVGSQASSQQQAAKPPAERASSAETITSKCPARARERGVSSETEKKRSAGEQWLLEMFFYLQLDKVDETIIFVIGRSSRNVMAEDFCRWKASAVVQVNGKICLGMLGFPPSFVSPEDRQRIPTSLASPVSLRQEVISRERDLWSSR</sequence>
<feature type="compositionally biased region" description="Basic and acidic residues" evidence="1">
    <location>
        <begin position="43"/>
        <end position="57"/>
    </location>
</feature>
<evidence type="ECO:0000256" key="1">
    <source>
        <dbReference type="SAM" id="MobiDB-lite"/>
    </source>
</evidence>
<evidence type="ECO:0000313" key="2">
    <source>
        <dbReference type="EMBL" id="PKU36503.1"/>
    </source>
</evidence>
<feature type="region of interest" description="Disordered" evidence="1">
    <location>
        <begin position="1"/>
        <end position="57"/>
    </location>
</feature>